<name>A0A0C2J768_9PEZI</name>
<dbReference type="RefSeq" id="XP_040620887.1">
    <property type="nucleotide sequence ID" value="XM_040767262.1"/>
</dbReference>
<dbReference type="Proteomes" id="UP000031575">
    <property type="component" value="Unassembled WGS sequence"/>
</dbReference>
<accession>A0A0C2J768</accession>
<evidence type="ECO:0000256" key="2">
    <source>
        <dbReference type="SAM" id="Phobius"/>
    </source>
</evidence>
<dbReference type="OrthoDB" id="10403565at2759"/>
<evidence type="ECO:0000256" key="1">
    <source>
        <dbReference type="SAM" id="MobiDB-lite"/>
    </source>
</evidence>
<dbReference type="HOGENOM" id="CLU_1046526_0_0_1"/>
<feature type="compositionally biased region" description="Polar residues" evidence="1">
    <location>
        <begin position="231"/>
        <end position="243"/>
    </location>
</feature>
<feature type="transmembrane region" description="Helical" evidence="2">
    <location>
        <begin position="93"/>
        <end position="111"/>
    </location>
</feature>
<evidence type="ECO:0000313" key="3">
    <source>
        <dbReference type="EMBL" id="KIH92877.1"/>
    </source>
</evidence>
<evidence type="ECO:0008006" key="5">
    <source>
        <dbReference type="Google" id="ProtNLM"/>
    </source>
</evidence>
<organism evidence="3 4">
    <name type="scientific">Sporothrix brasiliensis 5110</name>
    <dbReference type="NCBI Taxonomy" id="1398154"/>
    <lineage>
        <taxon>Eukaryota</taxon>
        <taxon>Fungi</taxon>
        <taxon>Dikarya</taxon>
        <taxon>Ascomycota</taxon>
        <taxon>Pezizomycotina</taxon>
        <taxon>Sordariomycetes</taxon>
        <taxon>Sordariomycetidae</taxon>
        <taxon>Ophiostomatales</taxon>
        <taxon>Ophiostomataceae</taxon>
        <taxon>Sporothrix</taxon>
    </lineage>
</organism>
<sequence>MAPIPAFMSRLLAPTHDISNTASSSSLRTGSLTSRSFQSTIPVTSAPPQTPITPSIAFHRVARVLLEHFDNKKNRAKRDDETDTETNHKRYEIILPIIGGCIVLWCLYSCTRDHFRKGGTWKAYGKLWLTGLKYFLFLTILLPLTLLGCVVGCFSACNNSRKPKPAANAANPNRVGAVAPIIRNRDNREPPPLNRPLMPLDPVVVMPDLPDQEDPDAVEVLPPPPPPIVQKNETTAEATETFLSSDGKNNSGGSGAATRGLAKGSF</sequence>
<dbReference type="GeneID" id="63682183"/>
<keyword evidence="2" id="KW-0812">Transmembrane</keyword>
<dbReference type="AlphaFoldDB" id="A0A0C2J768"/>
<gene>
    <name evidence="3" type="ORF">SPBR_09136</name>
</gene>
<keyword evidence="4" id="KW-1185">Reference proteome</keyword>
<evidence type="ECO:0000313" key="4">
    <source>
        <dbReference type="Proteomes" id="UP000031575"/>
    </source>
</evidence>
<feature type="region of interest" description="Disordered" evidence="1">
    <location>
        <begin position="206"/>
        <end position="266"/>
    </location>
</feature>
<dbReference type="EMBL" id="AWTV01000006">
    <property type="protein sequence ID" value="KIH92877.1"/>
    <property type="molecule type" value="Genomic_DNA"/>
</dbReference>
<reference evidence="3 4" key="1">
    <citation type="journal article" date="2014" name="BMC Genomics">
        <title>Comparative genomics of the major fungal agents of human and animal Sporotrichosis: Sporothrix schenckii and Sporothrix brasiliensis.</title>
        <authorList>
            <person name="Teixeira M.M."/>
            <person name="de Almeida L.G."/>
            <person name="Kubitschek-Barreira P."/>
            <person name="Alves F.L."/>
            <person name="Kioshima E.S."/>
            <person name="Abadio A.K."/>
            <person name="Fernandes L."/>
            <person name="Derengowski L.S."/>
            <person name="Ferreira K.S."/>
            <person name="Souza R.C."/>
            <person name="Ruiz J.C."/>
            <person name="de Andrade N.C."/>
            <person name="Paes H.C."/>
            <person name="Nicola A.M."/>
            <person name="Albuquerque P."/>
            <person name="Gerber A.L."/>
            <person name="Martins V.P."/>
            <person name="Peconick L.D."/>
            <person name="Neto A.V."/>
            <person name="Chaucanez C.B."/>
            <person name="Silva P.A."/>
            <person name="Cunha O.L."/>
            <person name="de Oliveira F.F."/>
            <person name="dos Santos T.C."/>
            <person name="Barros A.L."/>
            <person name="Soares M.A."/>
            <person name="de Oliveira L.M."/>
            <person name="Marini M.M."/>
            <person name="Villalobos-Duno H."/>
            <person name="Cunha M.M."/>
            <person name="de Hoog S."/>
            <person name="da Silveira J.F."/>
            <person name="Henrissat B."/>
            <person name="Nino-Vega G.A."/>
            <person name="Cisalpino P.S."/>
            <person name="Mora-Montes H.M."/>
            <person name="Almeida S.R."/>
            <person name="Stajich J.E."/>
            <person name="Lopes-Bezerra L.M."/>
            <person name="Vasconcelos A.T."/>
            <person name="Felipe M.S."/>
        </authorList>
    </citation>
    <scope>NUCLEOTIDE SEQUENCE [LARGE SCALE GENOMIC DNA]</scope>
    <source>
        <strain evidence="3 4">5110</strain>
    </source>
</reference>
<comment type="caution">
    <text evidence="3">The sequence shown here is derived from an EMBL/GenBank/DDBJ whole genome shotgun (WGS) entry which is preliminary data.</text>
</comment>
<dbReference type="VEuPathDB" id="FungiDB:SPBR_09136"/>
<protein>
    <recommendedName>
        <fullName evidence="5">Transmembrane protein</fullName>
    </recommendedName>
</protein>
<feature type="transmembrane region" description="Helical" evidence="2">
    <location>
        <begin position="131"/>
        <end position="154"/>
    </location>
</feature>
<proteinExistence type="predicted"/>
<keyword evidence="2" id="KW-1133">Transmembrane helix</keyword>
<keyword evidence="2" id="KW-0472">Membrane</keyword>